<comment type="similarity">
    <text evidence="6 7">Belongs to the class I-like SAM-binding methyltransferase superfamily. rRNA adenine N(6)-methyltransferase family.</text>
</comment>
<dbReference type="GO" id="GO:0000179">
    <property type="term" value="F:rRNA (adenine-N6,N6-)-dimethyltransferase activity"/>
    <property type="evidence" value="ECO:0000318"/>
    <property type="project" value="GO_Central"/>
</dbReference>
<feature type="compositionally biased region" description="Polar residues" evidence="8">
    <location>
        <begin position="48"/>
        <end position="60"/>
    </location>
</feature>
<dbReference type="Gene3D" id="3.40.50.150">
    <property type="entry name" value="Vaccinia Virus protein VP39"/>
    <property type="match status" value="1"/>
</dbReference>
<sequence>MHTEAGGEAALSDRKSSNREHRESAGRRPKKAAVVEPPPRKLRVEKGFTSSEDGPSTSGRDTVESARPGKNGRGTGAFKTSGPKPPRNFSAPRNPNAERSAVYEMLEGRGKAPKKSLGQNFVIDADVIRRVVAAAGVGPGDVVLEIGPGTGNLTKALAEAGAAKVISVEKDGELAAMLATAWEGSDQVLVEEADVLRWPFEERLRPFLAPGQRAKCVANLPYNITTSALKKLLPLGSLFSSCTLMLQEEAAERLVNASPGDSEYRAMSFFVNFYAEPRISFRVGKASFTPQPKCDSAVVVMGMRRPDEWPEVTSAKAFFSLVNVAFGGRRKMLRNSLQASQHDPAAISEALEELGLDVKARPEQLSLSDFLTLFRKLEAVRISKKTVVQEA</sequence>
<dbReference type="InterPro" id="IPR001737">
    <property type="entry name" value="KsgA/Erm"/>
</dbReference>
<dbReference type="InterPro" id="IPR011530">
    <property type="entry name" value="rRNA_adenine_dimethylase"/>
</dbReference>
<keyword evidence="2 6" id="KW-0489">Methyltransferase</keyword>
<dbReference type="OrthoDB" id="74991at2759"/>
<protein>
    <recommendedName>
        <fullName evidence="7">rRNA adenine N(6)-methyltransferase</fullName>
        <ecNumber evidence="7">2.1.1.-</ecNumber>
    </recommendedName>
</protein>
<feature type="binding site" evidence="6">
    <location>
        <position position="122"/>
    </location>
    <ligand>
        <name>S-adenosyl-L-methionine</name>
        <dbReference type="ChEBI" id="CHEBI:59789"/>
    </ligand>
</feature>
<dbReference type="PROSITE" id="PS51689">
    <property type="entry name" value="SAM_RNA_A_N6_MT"/>
    <property type="match status" value="1"/>
</dbReference>
<evidence type="ECO:0000256" key="1">
    <source>
        <dbReference type="ARBA" id="ARBA00022552"/>
    </source>
</evidence>
<feature type="compositionally biased region" description="Basic and acidic residues" evidence="8">
    <location>
        <begin position="1"/>
        <end position="26"/>
    </location>
</feature>
<accession>A0A1Y1HR89</accession>
<evidence type="ECO:0000313" key="10">
    <source>
        <dbReference type="EMBL" id="GAQ81154.1"/>
    </source>
</evidence>
<dbReference type="InterPro" id="IPR020598">
    <property type="entry name" value="rRNA_Ade_methylase_Trfase_N"/>
</dbReference>
<proteinExistence type="inferred from homology"/>
<dbReference type="EMBL" id="DF237021">
    <property type="protein sequence ID" value="GAQ81154.1"/>
    <property type="molecule type" value="Genomic_DNA"/>
</dbReference>
<dbReference type="PANTHER" id="PTHR11727">
    <property type="entry name" value="DIMETHYLADENOSINE TRANSFERASE"/>
    <property type="match status" value="1"/>
</dbReference>
<keyword evidence="4 6" id="KW-0949">S-adenosyl-L-methionine</keyword>
<dbReference type="Gene3D" id="1.10.8.100">
    <property type="entry name" value="Ribosomal RNA adenine dimethylase-like, domain 2"/>
    <property type="match status" value="1"/>
</dbReference>
<dbReference type="GO" id="GO:0003723">
    <property type="term" value="F:RNA binding"/>
    <property type="evidence" value="ECO:0007669"/>
    <property type="project" value="UniProtKB-UniRule"/>
</dbReference>
<dbReference type="InterPro" id="IPR029063">
    <property type="entry name" value="SAM-dependent_MTases_sf"/>
</dbReference>
<feature type="domain" description="Ribosomal RNA adenine methylase transferase N-terminal" evidence="9">
    <location>
        <begin position="127"/>
        <end position="305"/>
    </location>
</feature>
<reference evidence="10 11" key="1">
    <citation type="journal article" date="2014" name="Nat. Commun.">
        <title>Klebsormidium flaccidum genome reveals primary factors for plant terrestrial adaptation.</title>
        <authorList>
            <person name="Hori K."/>
            <person name="Maruyama F."/>
            <person name="Fujisawa T."/>
            <person name="Togashi T."/>
            <person name="Yamamoto N."/>
            <person name="Seo M."/>
            <person name="Sato S."/>
            <person name="Yamada T."/>
            <person name="Mori H."/>
            <person name="Tajima N."/>
            <person name="Moriyama T."/>
            <person name="Ikeuchi M."/>
            <person name="Watanabe M."/>
            <person name="Wada H."/>
            <person name="Kobayashi K."/>
            <person name="Saito M."/>
            <person name="Masuda T."/>
            <person name="Sasaki-Sekimoto Y."/>
            <person name="Mashiguchi K."/>
            <person name="Awai K."/>
            <person name="Shimojima M."/>
            <person name="Masuda S."/>
            <person name="Iwai M."/>
            <person name="Nobusawa T."/>
            <person name="Narise T."/>
            <person name="Kondo S."/>
            <person name="Saito H."/>
            <person name="Sato R."/>
            <person name="Murakawa M."/>
            <person name="Ihara Y."/>
            <person name="Oshima-Yamada Y."/>
            <person name="Ohtaka K."/>
            <person name="Satoh M."/>
            <person name="Sonobe K."/>
            <person name="Ishii M."/>
            <person name="Ohtani R."/>
            <person name="Kanamori-Sato M."/>
            <person name="Honoki R."/>
            <person name="Miyazaki D."/>
            <person name="Mochizuki H."/>
            <person name="Umetsu J."/>
            <person name="Higashi K."/>
            <person name="Shibata D."/>
            <person name="Kamiya Y."/>
            <person name="Sato N."/>
            <person name="Nakamura Y."/>
            <person name="Tabata S."/>
            <person name="Ida S."/>
            <person name="Kurokawa K."/>
            <person name="Ohta H."/>
        </authorList>
    </citation>
    <scope>NUCLEOTIDE SEQUENCE [LARGE SCALE GENOMIC DNA]</scope>
    <source>
        <strain evidence="10 11">NIES-2285</strain>
    </source>
</reference>
<evidence type="ECO:0000256" key="2">
    <source>
        <dbReference type="ARBA" id="ARBA00022603"/>
    </source>
</evidence>
<dbReference type="PROSITE" id="PS01131">
    <property type="entry name" value="RRNA_A_DIMETH"/>
    <property type="match status" value="1"/>
</dbReference>
<dbReference type="SMART" id="SM00650">
    <property type="entry name" value="rADc"/>
    <property type="match status" value="1"/>
</dbReference>
<feature type="binding site" evidence="6">
    <location>
        <position position="219"/>
    </location>
    <ligand>
        <name>S-adenosyl-L-methionine</name>
        <dbReference type="ChEBI" id="CHEBI:59789"/>
    </ligand>
</feature>
<evidence type="ECO:0000256" key="5">
    <source>
        <dbReference type="ARBA" id="ARBA00022884"/>
    </source>
</evidence>
<dbReference type="Pfam" id="PF00398">
    <property type="entry name" value="RrnaAD"/>
    <property type="match status" value="1"/>
</dbReference>
<dbReference type="PANTHER" id="PTHR11727:SF27">
    <property type="entry name" value="RIBOSOMAL RNA SMALL SUBUNIT METHYLTRANSFERASE, CHLOROPLASTIC"/>
    <property type="match status" value="1"/>
</dbReference>
<evidence type="ECO:0000256" key="6">
    <source>
        <dbReference type="PROSITE-ProRule" id="PRU01026"/>
    </source>
</evidence>
<feature type="region of interest" description="Disordered" evidence="8">
    <location>
        <begin position="1"/>
        <end position="97"/>
    </location>
</feature>
<evidence type="ECO:0000313" key="11">
    <source>
        <dbReference type="Proteomes" id="UP000054558"/>
    </source>
</evidence>
<evidence type="ECO:0000259" key="9">
    <source>
        <dbReference type="SMART" id="SM00650"/>
    </source>
</evidence>
<dbReference type="GO" id="GO:0031167">
    <property type="term" value="P:rRNA methylation"/>
    <property type="evidence" value="ECO:0000318"/>
    <property type="project" value="GO_Central"/>
</dbReference>
<evidence type="ECO:0000256" key="7">
    <source>
        <dbReference type="RuleBase" id="RU362106"/>
    </source>
</evidence>
<keyword evidence="11" id="KW-1185">Reference proteome</keyword>
<name>A0A1Y1HR89_KLENI</name>
<dbReference type="AlphaFoldDB" id="A0A1Y1HR89"/>
<dbReference type="SUPFAM" id="SSF53335">
    <property type="entry name" value="S-adenosyl-L-methionine-dependent methyltransferases"/>
    <property type="match status" value="1"/>
</dbReference>
<keyword evidence="5 6" id="KW-0694">RNA-binding</keyword>
<evidence type="ECO:0000256" key="4">
    <source>
        <dbReference type="ARBA" id="ARBA00022691"/>
    </source>
</evidence>
<dbReference type="NCBIfam" id="TIGR00755">
    <property type="entry name" value="ksgA"/>
    <property type="match status" value="1"/>
</dbReference>
<dbReference type="HAMAP" id="MF_00607">
    <property type="entry name" value="16SrRNA_methyltr_A"/>
    <property type="match status" value="1"/>
</dbReference>
<dbReference type="CDD" id="cd02440">
    <property type="entry name" value="AdoMet_MTases"/>
    <property type="match status" value="1"/>
</dbReference>
<evidence type="ECO:0000256" key="3">
    <source>
        <dbReference type="ARBA" id="ARBA00022679"/>
    </source>
</evidence>
<organism evidence="10 11">
    <name type="scientific">Klebsormidium nitens</name>
    <name type="common">Green alga</name>
    <name type="synonym">Ulothrix nitens</name>
    <dbReference type="NCBI Taxonomy" id="105231"/>
    <lineage>
        <taxon>Eukaryota</taxon>
        <taxon>Viridiplantae</taxon>
        <taxon>Streptophyta</taxon>
        <taxon>Klebsormidiophyceae</taxon>
        <taxon>Klebsormidiales</taxon>
        <taxon>Klebsormidiaceae</taxon>
        <taxon>Klebsormidium</taxon>
    </lineage>
</organism>
<evidence type="ECO:0000256" key="8">
    <source>
        <dbReference type="SAM" id="MobiDB-lite"/>
    </source>
</evidence>
<feature type="binding site" evidence="6">
    <location>
        <position position="194"/>
    </location>
    <ligand>
        <name>S-adenosyl-L-methionine</name>
        <dbReference type="ChEBI" id="CHEBI:59789"/>
    </ligand>
</feature>
<dbReference type="Proteomes" id="UP000054558">
    <property type="component" value="Unassembled WGS sequence"/>
</dbReference>
<keyword evidence="3 6" id="KW-0808">Transferase</keyword>
<dbReference type="OMA" id="RHEHGQN"/>
<dbReference type="InterPro" id="IPR020596">
    <property type="entry name" value="rRNA_Ade_Mease_Trfase_CS"/>
</dbReference>
<gene>
    <name evidence="10" type="ORF">KFL_000720230</name>
</gene>
<dbReference type="FunFam" id="1.10.8.100:FF:000001">
    <property type="entry name" value="Ribosomal RNA small subunit methyltransferase A"/>
    <property type="match status" value="1"/>
</dbReference>
<dbReference type="EC" id="2.1.1.-" evidence="7"/>
<feature type="binding site" evidence="6">
    <location>
        <position position="169"/>
    </location>
    <ligand>
        <name>S-adenosyl-L-methionine</name>
        <dbReference type="ChEBI" id="CHEBI:59789"/>
    </ligand>
</feature>
<feature type="binding site" evidence="6">
    <location>
        <position position="147"/>
    </location>
    <ligand>
        <name>S-adenosyl-L-methionine</name>
        <dbReference type="ChEBI" id="CHEBI:59789"/>
    </ligand>
</feature>
<dbReference type="InterPro" id="IPR023165">
    <property type="entry name" value="rRNA_Ade_diMease-like_C"/>
</dbReference>
<dbReference type="STRING" id="105231.A0A1Y1HR89"/>
<keyword evidence="1 7" id="KW-0698">rRNA processing</keyword>
<feature type="binding site" evidence="6">
    <location>
        <position position="120"/>
    </location>
    <ligand>
        <name>S-adenosyl-L-methionine</name>
        <dbReference type="ChEBI" id="CHEBI:59789"/>
    </ligand>
</feature>